<feature type="compositionally biased region" description="Polar residues" evidence="1">
    <location>
        <begin position="93"/>
        <end position="107"/>
    </location>
</feature>
<evidence type="ECO:0000259" key="2">
    <source>
        <dbReference type="Pfam" id="PF13763"/>
    </source>
</evidence>
<gene>
    <name evidence="3" type="ORF">METZ01_LOCUS183571</name>
</gene>
<feature type="region of interest" description="Disordered" evidence="1">
    <location>
        <begin position="93"/>
        <end position="129"/>
    </location>
</feature>
<protein>
    <recommendedName>
        <fullName evidence="2">DUF4167 domain-containing protein</fullName>
    </recommendedName>
</protein>
<dbReference type="Pfam" id="PF13763">
    <property type="entry name" value="DUF4167"/>
    <property type="match status" value="1"/>
</dbReference>
<organism evidence="3">
    <name type="scientific">marine metagenome</name>
    <dbReference type="NCBI Taxonomy" id="408172"/>
    <lineage>
        <taxon>unclassified sequences</taxon>
        <taxon>metagenomes</taxon>
        <taxon>ecological metagenomes</taxon>
    </lineage>
</organism>
<evidence type="ECO:0000256" key="1">
    <source>
        <dbReference type="SAM" id="MobiDB-lite"/>
    </source>
</evidence>
<dbReference type="EMBL" id="UINC01036559">
    <property type="protein sequence ID" value="SVB30717.1"/>
    <property type="molecule type" value="Genomic_DNA"/>
</dbReference>
<feature type="domain" description="DUF4167" evidence="2">
    <location>
        <begin position="13"/>
        <end position="74"/>
    </location>
</feature>
<accession>A0A382CZG5</accession>
<dbReference type="InterPro" id="IPR025430">
    <property type="entry name" value="DUF4167"/>
</dbReference>
<evidence type="ECO:0000313" key="3">
    <source>
        <dbReference type="EMBL" id="SVB30717.1"/>
    </source>
</evidence>
<reference evidence="3" key="1">
    <citation type="submission" date="2018-05" db="EMBL/GenBank/DDBJ databases">
        <authorList>
            <person name="Lanie J.A."/>
            <person name="Ng W.-L."/>
            <person name="Kazmierczak K.M."/>
            <person name="Andrzejewski T.M."/>
            <person name="Davidsen T.M."/>
            <person name="Wayne K.J."/>
            <person name="Tettelin H."/>
            <person name="Glass J.I."/>
            <person name="Rusch D."/>
            <person name="Podicherti R."/>
            <person name="Tsui H.-C.T."/>
            <person name="Winkler M.E."/>
        </authorList>
    </citation>
    <scope>NUCLEOTIDE SEQUENCE</scope>
</reference>
<name>A0A382CZG5_9ZZZZ</name>
<dbReference type="AlphaFoldDB" id="A0A382CZG5"/>
<proteinExistence type="predicted"/>
<sequence>MYTKKNARVTFKSNRRPGFKRNNNFFNGKVRNKGNITQQYNKYLKLAKEAFTSGDRIQSEYYYQFTDHYYRLMVDLGINIDESQIDFDGKLNSSLHNQSTQSVNEQETNIEDNNIEKSTNLDVNEEDDSLESIESIPFIAKPAKKKRVRGSE</sequence>